<dbReference type="OrthoDB" id="454223at2"/>
<protein>
    <recommendedName>
        <fullName evidence="3">PEP-CTERM sorting domain-containing protein</fullName>
    </recommendedName>
</protein>
<evidence type="ECO:0000313" key="1">
    <source>
        <dbReference type="EMBL" id="OKH20443.1"/>
    </source>
</evidence>
<evidence type="ECO:0000313" key="2">
    <source>
        <dbReference type="Proteomes" id="UP000186868"/>
    </source>
</evidence>
<comment type="caution">
    <text evidence="1">The sequence shown here is derived from an EMBL/GenBank/DDBJ whole genome shotgun (WGS) entry which is preliminary data.</text>
</comment>
<proteinExistence type="predicted"/>
<accession>A0A1U7HA40</accession>
<reference evidence="1 2" key="1">
    <citation type="submission" date="2016-11" db="EMBL/GenBank/DDBJ databases">
        <title>Draft Genome Sequences of Nine Cyanobacterial Strains from Diverse Habitats.</title>
        <authorList>
            <person name="Zhu T."/>
            <person name="Hou S."/>
            <person name="Lu X."/>
            <person name="Hess W.R."/>
        </authorList>
    </citation>
    <scope>NUCLEOTIDE SEQUENCE [LARGE SCALE GENOMIC DNA]</scope>
    <source>
        <strain evidence="1 2">NIES-593</strain>
    </source>
</reference>
<sequence>MRNRLKINQQLLLFFASIVTGSTVATLPGYAAIFSASQTYLKLDNFNQIPQDIGVFYEDFNSKTISDKGKGAVQAKLDVDSIFKAENSLVFAQSNIQSQVLGSGSDYLGDLKISSRFVGQFFIAADRQFSFDFTALLGLVNAIERGQDEAASTYADISILLIDSLNLKAFDSFNLFANLNTDLTEISDSDFFSLTPGNNFRLNQVSELPFLGGIQESYQVLVQGSFQRYFPESTQLTLVAVTRNKSCGESSKKLNICVKVPEPSNQFALIGLLGLSSVLLLRRIMK</sequence>
<dbReference type="EMBL" id="MRCB01000030">
    <property type="protein sequence ID" value="OKH20443.1"/>
    <property type="molecule type" value="Genomic_DNA"/>
</dbReference>
<name>A0A1U7HA40_9CYAN</name>
<gene>
    <name evidence="1" type="ORF">NIES593_18880</name>
</gene>
<organism evidence="1 2">
    <name type="scientific">Hydrococcus rivularis NIES-593</name>
    <dbReference type="NCBI Taxonomy" id="1921803"/>
    <lineage>
        <taxon>Bacteria</taxon>
        <taxon>Bacillati</taxon>
        <taxon>Cyanobacteriota</taxon>
        <taxon>Cyanophyceae</taxon>
        <taxon>Pleurocapsales</taxon>
        <taxon>Hydrococcaceae</taxon>
        <taxon>Hydrococcus</taxon>
    </lineage>
</organism>
<keyword evidence="2" id="KW-1185">Reference proteome</keyword>
<dbReference type="Proteomes" id="UP000186868">
    <property type="component" value="Unassembled WGS sequence"/>
</dbReference>
<dbReference type="AlphaFoldDB" id="A0A1U7HA40"/>
<dbReference type="RefSeq" id="WP_073601058.1">
    <property type="nucleotide sequence ID" value="NZ_MRCB01000030.1"/>
</dbReference>
<evidence type="ECO:0008006" key="3">
    <source>
        <dbReference type="Google" id="ProtNLM"/>
    </source>
</evidence>